<gene>
    <name evidence="2" type="ORF">IEQ34_014735</name>
</gene>
<accession>A0AAV7GMU5</accession>
<evidence type="ECO:0000313" key="3">
    <source>
        <dbReference type="Proteomes" id="UP000775213"/>
    </source>
</evidence>
<evidence type="ECO:0000256" key="1">
    <source>
        <dbReference type="SAM" id="SignalP"/>
    </source>
</evidence>
<keyword evidence="1" id="KW-0732">Signal</keyword>
<dbReference type="Proteomes" id="UP000775213">
    <property type="component" value="Unassembled WGS sequence"/>
</dbReference>
<comment type="caution">
    <text evidence="2">The sequence shown here is derived from an EMBL/GenBank/DDBJ whole genome shotgun (WGS) entry which is preliminary data.</text>
</comment>
<name>A0AAV7GMU5_DENCH</name>
<protein>
    <recommendedName>
        <fullName evidence="4">Secreted protein</fullName>
    </recommendedName>
</protein>
<dbReference type="AlphaFoldDB" id="A0AAV7GMU5"/>
<evidence type="ECO:0000313" key="2">
    <source>
        <dbReference type="EMBL" id="KAH0456828.1"/>
    </source>
</evidence>
<keyword evidence="3" id="KW-1185">Reference proteome</keyword>
<feature type="signal peptide" evidence="1">
    <location>
        <begin position="1"/>
        <end position="20"/>
    </location>
</feature>
<organism evidence="2 3">
    <name type="scientific">Dendrobium chrysotoxum</name>
    <name type="common">Orchid</name>
    <dbReference type="NCBI Taxonomy" id="161865"/>
    <lineage>
        <taxon>Eukaryota</taxon>
        <taxon>Viridiplantae</taxon>
        <taxon>Streptophyta</taxon>
        <taxon>Embryophyta</taxon>
        <taxon>Tracheophyta</taxon>
        <taxon>Spermatophyta</taxon>
        <taxon>Magnoliopsida</taxon>
        <taxon>Liliopsida</taxon>
        <taxon>Asparagales</taxon>
        <taxon>Orchidaceae</taxon>
        <taxon>Epidendroideae</taxon>
        <taxon>Malaxideae</taxon>
        <taxon>Dendrobiinae</taxon>
        <taxon>Dendrobium</taxon>
    </lineage>
</organism>
<reference evidence="2 3" key="1">
    <citation type="journal article" date="2021" name="Hortic Res">
        <title>Chromosome-scale assembly of the Dendrobium chrysotoxum genome enhances the understanding of orchid evolution.</title>
        <authorList>
            <person name="Zhang Y."/>
            <person name="Zhang G.Q."/>
            <person name="Zhang D."/>
            <person name="Liu X.D."/>
            <person name="Xu X.Y."/>
            <person name="Sun W.H."/>
            <person name="Yu X."/>
            <person name="Zhu X."/>
            <person name="Wang Z.W."/>
            <person name="Zhao X."/>
            <person name="Zhong W.Y."/>
            <person name="Chen H."/>
            <person name="Yin W.L."/>
            <person name="Huang T."/>
            <person name="Niu S.C."/>
            <person name="Liu Z.J."/>
        </authorList>
    </citation>
    <scope>NUCLEOTIDE SEQUENCE [LARGE SCALE GENOMIC DNA]</scope>
    <source>
        <strain evidence="2">Lindl</strain>
    </source>
</reference>
<evidence type="ECO:0008006" key="4">
    <source>
        <dbReference type="Google" id="ProtNLM"/>
    </source>
</evidence>
<sequence>MTADACPLLMLPLPPLLCSCAADATTSSPAKSRRTGSGRVNLATRAGRVRPVLVFNSIGRIGFINAGATKL</sequence>
<dbReference type="EMBL" id="JAGFBR010000013">
    <property type="protein sequence ID" value="KAH0456828.1"/>
    <property type="molecule type" value="Genomic_DNA"/>
</dbReference>
<feature type="chain" id="PRO_5043462432" description="Secreted protein" evidence="1">
    <location>
        <begin position="21"/>
        <end position="71"/>
    </location>
</feature>
<proteinExistence type="predicted"/>